<evidence type="ECO:0000256" key="2">
    <source>
        <dbReference type="ARBA" id="ARBA00005582"/>
    </source>
</evidence>
<gene>
    <name evidence="7" type="ORF">GCM10009838_70990</name>
</gene>
<accession>A0ABP5EGF8</accession>
<evidence type="ECO:0000313" key="7">
    <source>
        <dbReference type="EMBL" id="GAA1995906.1"/>
    </source>
</evidence>
<sequence length="175" mass="19195">MPVHNSHCSYCGTAYPSGAPWPRVCAHCGETTWINPLPVALVMMPVIGRDGRTGLLTVRRGIEPQVGEVGLPGGFIEEGESWQQAAVRELWEETGLRAEVDEVELADVLSAPRHVILIFGRVRPRPIAELDGLTPEKVSALSNGETQELVVVERAQPLAFPLHTEMAYRFFGESL</sequence>
<comment type="cofactor">
    <cofactor evidence="1">
        <name>Mg(2+)</name>
        <dbReference type="ChEBI" id="CHEBI:18420"/>
    </cofactor>
</comment>
<dbReference type="PANTHER" id="PTHR43222">
    <property type="entry name" value="NUDIX HYDROLASE 23"/>
    <property type="match status" value="1"/>
</dbReference>
<dbReference type="RefSeq" id="WP_344661555.1">
    <property type="nucleotide sequence ID" value="NZ_BAAAQM010000056.1"/>
</dbReference>
<protein>
    <submittedName>
        <fullName evidence="7">NUDIX domain-containing protein</fullName>
    </submittedName>
</protein>
<evidence type="ECO:0000256" key="1">
    <source>
        <dbReference type="ARBA" id="ARBA00001946"/>
    </source>
</evidence>
<organism evidence="7 8">
    <name type="scientific">Catenulispora subtropica</name>
    <dbReference type="NCBI Taxonomy" id="450798"/>
    <lineage>
        <taxon>Bacteria</taxon>
        <taxon>Bacillati</taxon>
        <taxon>Actinomycetota</taxon>
        <taxon>Actinomycetes</taxon>
        <taxon>Catenulisporales</taxon>
        <taxon>Catenulisporaceae</taxon>
        <taxon>Catenulispora</taxon>
    </lineage>
</organism>
<dbReference type="Gene3D" id="3.90.79.10">
    <property type="entry name" value="Nucleoside Triphosphate Pyrophosphohydrolase"/>
    <property type="match status" value="1"/>
</dbReference>
<dbReference type="SUPFAM" id="SSF55811">
    <property type="entry name" value="Nudix"/>
    <property type="match status" value="1"/>
</dbReference>
<dbReference type="InterPro" id="IPR015797">
    <property type="entry name" value="NUDIX_hydrolase-like_dom_sf"/>
</dbReference>
<keyword evidence="4" id="KW-0460">Magnesium</keyword>
<dbReference type="Proteomes" id="UP001499854">
    <property type="component" value="Unassembled WGS sequence"/>
</dbReference>
<evidence type="ECO:0000256" key="4">
    <source>
        <dbReference type="ARBA" id="ARBA00022842"/>
    </source>
</evidence>
<feature type="domain" description="Nudix hydrolase" evidence="6">
    <location>
        <begin position="36"/>
        <end position="174"/>
    </location>
</feature>
<comment type="caution">
    <text evidence="7">The sequence shown here is derived from an EMBL/GenBank/DDBJ whole genome shotgun (WGS) entry which is preliminary data.</text>
</comment>
<dbReference type="PANTHER" id="PTHR43222:SF12">
    <property type="entry name" value="NUDIX HYDROLASE"/>
    <property type="match status" value="1"/>
</dbReference>
<dbReference type="EMBL" id="BAAAQM010000056">
    <property type="protein sequence ID" value="GAA1995906.1"/>
    <property type="molecule type" value="Genomic_DNA"/>
</dbReference>
<dbReference type="PRINTS" id="PR00502">
    <property type="entry name" value="NUDIXFAMILY"/>
</dbReference>
<evidence type="ECO:0000259" key="6">
    <source>
        <dbReference type="PROSITE" id="PS51462"/>
    </source>
</evidence>
<keyword evidence="3 5" id="KW-0378">Hydrolase</keyword>
<reference evidence="8" key="1">
    <citation type="journal article" date="2019" name="Int. J. Syst. Evol. Microbiol.">
        <title>The Global Catalogue of Microorganisms (GCM) 10K type strain sequencing project: providing services to taxonomists for standard genome sequencing and annotation.</title>
        <authorList>
            <consortium name="The Broad Institute Genomics Platform"/>
            <consortium name="The Broad Institute Genome Sequencing Center for Infectious Disease"/>
            <person name="Wu L."/>
            <person name="Ma J."/>
        </authorList>
    </citation>
    <scope>NUCLEOTIDE SEQUENCE [LARGE SCALE GENOMIC DNA]</scope>
    <source>
        <strain evidence="8">JCM 16013</strain>
    </source>
</reference>
<dbReference type="InterPro" id="IPR020476">
    <property type="entry name" value="Nudix_hydrolase"/>
</dbReference>
<evidence type="ECO:0000256" key="5">
    <source>
        <dbReference type="RuleBase" id="RU003476"/>
    </source>
</evidence>
<keyword evidence="8" id="KW-1185">Reference proteome</keyword>
<evidence type="ECO:0000256" key="3">
    <source>
        <dbReference type="ARBA" id="ARBA00022801"/>
    </source>
</evidence>
<dbReference type="Pfam" id="PF00293">
    <property type="entry name" value="NUDIX"/>
    <property type="match status" value="1"/>
</dbReference>
<comment type="similarity">
    <text evidence="2 5">Belongs to the Nudix hydrolase family.</text>
</comment>
<name>A0ABP5EGF8_9ACTN</name>
<evidence type="ECO:0000313" key="8">
    <source>
        <dbReference type="Proteomes" id="UP001499854"/>
    </source>
</evidence>
<dbReference type="PROSITE" id="PS51462">
    <property type="entry name" value="NUDIX"/>
    <property type="match status" value="1"/>
</dbReference>
<dbReference type="PROSITE" id="PS00893">
    <property type="entry name" value="NUDIX_BOX"/>
    <property type="match status" value="1"/>
</dbReference>
<dbReference type="InterPro" id="IPR000086">
    <property type="entry name" value="NUDIX_hydrolase_dom"/>
</dbReference>
<proteinExistence type="inferred from homology"/>
<dbReference type="InterPro" id="IPR020084">
    <property type="entry name" value="NUDIX_hydrolase_CS"/>
</dbReference>